<protein>
    <submittedName>
        <fullName evidence="9">PREDICTED: zinc finger</fullName>
    </submittedName>
</protein>
<name>A0A5E4EL55_PRUDU</name>
<evidence type="ECO:0000256" key="3">
    <source>
        <dbReference type="ARBA" id="ARBA00022771"/>
    </source>
</evidence>
<evidence type="ECO:0000259" key="8">
    <source>
        <dbReference type="PROSITE" id="PS50157"/>
    </source>
</evidence>
<keyword evidence="4" id="KW-0862">Zinc</keyword>
<evidence type="ECO:0000256" key="6">
    <source>
        <dbReference type="PROSITE-ProRule" id="PRU00042"/>
    </source>
</evidence>
<dbReference type="AlphaFoldDB" id="A0A5E4EL55"/>
<dbReference type="GO" id="GO:0008270">
    <property type="term" value="F:zinc ion binding"/>
    <property type="evidence" value="ECO:0007669"/>
    <property type="project" value="UniProtKB-KW"/>
</dbReference>
<comment type="subcellular location">
    <subcellularLocation>
        <location evidence="1">Nucleus</location>
    </subcellularLocation>
</comment>
<dbReference type="Proteomes" id="UP000327085">
    <property type="component" value="Chromosome 1"/>
</dbReference>
<gene>
    <name evidence="9" type="ORF">ALMOND_2B015862</name>
</gene>
<dbReference type="GO" id="GO:0009788">
    <property type="term" value="P:negative regulation of abscisic acid-activated signaling pathway"/>
    <property type="evidence" value="ECO:0007669"/>
    <property type="project" value="InterPro"/>
</dbReference>
<dbReference type="SUPFAM" id="SSF57667">
    <property type="entry name" value="beta-beta-alpha zinc fingers"/>
    <property type="match status" value="1"/>
</dbReference>
<dbReference type="Gramene" id="VVA14628">
    <property type="protein sequence ID" value="VVA14628"/>
    <property type="gene ID" value="Prudul26B015862"/>
</dbReference>
<dbReference type="FunCoup" id="A0A5E4EL55">
    <property type="interactions" value="295"/>
</dbReference>
<keyword evidence="5" id="KW-0539">Nucleus</keyword>
<dbReference type="Gene3D" id="3.30.160.60">
    <property type="entry name" value="Classic Zinc Finger"/>
    <property type="match status" value="1"/>
</dbReference>
<sequence>MVTPNLNLEYENDSEVTSQENFNIPLQEESHDLSKDSTTTSSCLTNQTNLQQEDPGPISLNLTLQFSSRDIELKGTGETSSAEGAAPPTSEATMPRVFSCNYCKRKFYSSQALGGHQNAHKRERTMAKRAMRMGMFPDRYTSLASLPLHGSAASAFRSLGIEAHAAVHQNIMIPSDQRLPVPDTRGVARFQQGYFGVPMFMEEDDVGMIWPGSFRQVGEGVGGRHSNMQFSQNPTMNSGGSTMPPNTKTSSSSPDLTLKL</sequence>
<evidence type="ECO:0000256" key="1">
    <source>
        <dbReference type="ARBA" id="ARBA00004123"/>
    </source>
</evidence>
<proteinExistence type="predicted"/>
<dbReference type="PANTHER" id="PTHR47287:SF18">
    <property type="entry name" value="TRANSCRIPTION FACTOR C2H2 FAMILY"/>
    <property type="match status" value="1"/>
</dbReference>
<dbReference type="GO" id="GO:0005634">
    <property type="term" value="C:nucleus"/>
    <property type="evidence" value="ECO:0007669"/>
    <property type="project" value="UniProtKB-SubCell"/>
</dbReference>
<dbReference type="InterPro" id="IPR044246">
    <property type="entry name" value="ZFP3-like"/>
</dbReference>
<feature type="compositionally biased region" description="Polar residues" evidence="7">
    <location>
        <begin position="226"/>
        <end position="260"/>
    </location>
</feature>
<keyword evidence="2" id="KW-0479">Metal-binding</keyword>
<evidence type="ECO:0000256" key="7">
    <source>
        <dbReference type="SAM" id="MobiDB-lite"/>
    </source>
</evidence>
<dbReference type="FunFam" id="3.30.160.60:FF:001366">
    <property type="entry name" value="Zinc finger protein 2"/>
    <property type="match status" value="1"/>
</dbReference>
<evidence type="ECO:0000256" key="4">
    <source>
        <dbReference type="ARBA" id="ARBA00022833"/>
    </source>
</evidence>
<organism evidence="9 10">
    <name type="scientific">Prunus dulcis</name>
    <name type="common">Almond</name>
    <name type="synonym">Amygdalus dulcis</name>
    <dbReference type="NCBI Taxonomy" id="3755"/>
    <lineage>
        <taxon>Eukaryota</taxon>
        <taxon>Viridiplantae</taxon>
        <taxon>Streptophyta</taxon>
        <taxon>Embryophyta</taxon>
        <taxon>Tracheophyta</taxon>
        <taxon>Spermatophyta</taxon>
        <taxon>Magnoliopsida</taxon>
        <taxon>eudicotyledons</taxon>
        <taxon>Gunneridae</taxon>
        <taxon>Pentapetalae</taxon>
        <taxon>rosids</taxon>
        <taxon>fabids</taxon>
        <taxon>Rosales</taxon>
        <taxon>Rosaceae</taxon>
        <taxon>Amygdaloideae</taxon>
        <taxon>Amygdaleae</taxon>
        <taxon>Prunus</taxon>
    </lineage>
</organism>
<keyword evidence="3 6" id="KW-0863">Zinc-finger</keyword>
<dbReference type="OMA" id="RMGMFPD"/>
<evidence type="ECO:0000313" key="10">
    <source>
        <dbReference type="Proteomes" id="UP000327085"/>
    </source>
</evidence>
<dbReference type="EMBL" id="CABIKO010000011">
    <property type="protein sequence ID" value="VVA14628.1"/>
    <property type="molecule type" value="Genomic_DNA"/>
</dbReference>
<feature type="domain" description="C2H2-type" evidence="8">
    <location>
        <begin position="98"/>
        <end position="125"/>
    </location>
</feature>
<accession>A0A5E4EL55</accession>
<evidence type="ECO:0000256" key="5">
    <source>
        <dbReference type="ARBA" id="ARBA00023242"/>
    </source>
</evidence>
<evidence type="ECO:0000313" key="9">
    <source>
        <dbReference type="EMBL" id="VVA14628.1"/>
    </source>
</evidence>
<reference evidence="10" key="1">
    <citation type="journal article" date="2020" name="Plant J.">
        <title>Transposons played a major role in the diversification between the closely related almond and peach genomes: results from the almond genome sequence.</title>
        <authorList>
            <person name="Alioto T."/>
            <person name="Alexiou K.G."/>
            <person name="Bardil A."/>
            <person name="Barteri F."/>
            <person name="Castanera R."/>
            <person name="Cruz F."/>
            <person name="Dhingra A."/>
            <person name="Duval H."/>
            <person name="Fernandez I Marti A."/>
            <person name="Frias L."/>
            <person name="Galan B."/>
            <person name="Garcia J.L."/>
            <person name="Howad W."/>
            <person name="Gomez-Garrido J."/>
            <person name="Gut M."/>
            <person name="Julca I."/>
            <person name="Morata J."/>
            <person name="Puigdomenech P."/>
            <person name="Ribeca P."/>
            <person name="Rubio Cabetas M.J."/>
            <person name="Vlasova A."/>
            <person name="Wirthensohn M."/>
            <person name="Garcia-Mas J."/>
            <person name="Gabaldon T."/>
            <person name="Casacuberta J.M."/>
            <person name="Arus P."/>
        </authorList>
    </citation>
    <scope>NUCLEOTIDE SEQUENCE [LARGE SCALE GENOMIC DNA]</scope>
    <source>
        <strain evidence="10">cv. Texas</strain>
    </source>
</reference>
<dbReference type="PROSITE" id="PS50157">
    <property type="entry name" value="ZINC_FINGER_C2H2_2"/>
    <property type="match status" value="1"/>
</dbReference>
<dbReference type="PROSITE" id="PS00028">
    <property type="entry name" value="ZINC_FINGER_C2H2_1"/>
    <property type="match status" value="1"/>
</dbReference>
<feature type="region of interest" description="Disordered" evidence="7">
    <location>
        <begin position="220"/>
        <end position="260"/>
    </location>
</feature>
<dbReference type="InParanoid" id="A0A5E4EL55"/>
<dbReference type="InterPro" id="IPR036236">
    <property type="entry name" value="Znf_C2H2_sf"/>
</dbReference>
<dbReference type="InterPro" id="IPR013087">
    <property type="entry name" value="Znf_C2H2_type"/>
</dbReference>
<evidence type="ECO:0000256" key="2">
    <source>
        <dbReference type="ARBA" id="ARBA00022723"/>
    </source>
</evidence>
<dbReference type="PANTHER" id="PTHR47287">
    <property type="entry name" value="C2H2 AND C2HC ZINC FINGERS SUPERFAMILY PROTEIN"/>
    <property type="match status" value="1"/>
</dbReference>